<evidence type="ECO:0000256" key="2">
    <source>
        <dbReference type="ARBA" id="ARBA00022679"/>
    </source>
</evidence>
<dbReference type="Proteomes" id="UP000002173">
    <property type="component" value="Unassembled WGS sequence"/>
</dbReference>
<organism evidence="9 10">
    <name type="scientific">Babesia bovis</name>
    <dbReference type="NCBI Taxonomy" id="5865"/>
    <lineage>
        <taxon>Eukaryota</taxon>
        <taxon>Sar</taxon>
        <taxon>Alveolata</taxon>
        <taxon>Apicomplexa</taxon>
        <taxon>Aconoidasida</taxon>
        <taxon>Piroplasmida</taxon>
        <taxon>Babesiidae</taxon>
        <taxon>Babesia</taxon>
    </lineage>
</organism>
<dbReference type="OMA" id="SICSDEM"/>
<evidence type="ECO:0000256" key="4">
    <source>
        <dbReference type="ARBA" id="ARBA00022989"/>
    </source>
</evidence>
<dbReference type="InParanoid" id="A7AVX7"/>
<comment type="similarity">
    <text evidence="7">Belongs to the DHHC palmitoyltransferase family.</text>
</comment>
<dbReference type="VEuPathDB" id="PiroplasmaDB:BBOV_IV003570"/>
<feature type="transmembrane region" description="Helical" evidence="7">
    <location>
        <begin position="175"/>
        <end position="196"/>
    </location>
</feature>
<comment type="subcellular location">
    <subcellularLocation>
        <location evidence="1">Membrane</location>
        <topology evidence="1">Multi-pass membrane protein</topology>
    </subcellularLocation>
</comment>
<evidence type="ECO:0000256" key="3">
    <source>
        <dbReference type="ARBA" id="ARBA00022692"/>
    </source>
</evidence>
<keyword evidence="5 7" id="KW-0472">Membrane</keyword>
<dbReference type="GO" id="GO:0016020">
    <property type="term" value="C:membrane"/>
    <property type="evidence" value="ECO:0007669"/>
    <property type="project" value="UniProtKB-SubCell"/>
</dbReference>
<reference evidence="10" key="2">
    <citation type="journal article" date="2020" name="Data Brief">
        <title>Transcriptome dataset of Babesia bovis life stages within vertebrate and invertebrate hosts.</title>
        <authorList>
            <person name="Ueti M.W."/>
            <person name="Johnson W.C."/>
            <person name="Kappmeyer L.S."/>
            <person name="Herndon D.R."/>
            <person name="Mousel M.R."/>
            <person name="Reif K.E."/>
            <person name="Taus N.S."/>
            <person name="Ifeonu O.O."/>
            <person name="Silva J.C."/>
            <person name="Suarez C.E."/>
            <person name="Brayton K.A."/>
        </authorList>
    </citation>
    <scope>NUCLEOTIDE SEQUENCE [LARGE SCALE GENOMIC DNA]</scope>
</reference>
<evidence type="ECO:0000256" key="7">
    <source>
        <dbReference type="RuleBase" id="RU079119"/>
    </source>
</evidence>
<feature type="transmembrane region" description="Helical" evidence="7">
    <location>
        <begin position="21"/>
        <end position="44"/>
    </location>
</feature>
<dbReference type="InterPro" id="IPR039859">
    <property type="entry name" value="PFA4/ZDH16/20/ERF2-like"/>
</dbReference>
<gene>
    <name evidence="9" type="ORF">BBOV_IV003570</name>
</gene>
<evidence type="ECO:0000256" key="1">
    <source>
        <dbReference type="ARBA" id="ARBA00004141"/>
    </source>
</evidence>
<feature type="domain" description="Palmitoyltransferase DHHC" evidence="8">
    <location>
        <begin position="103"/>
        <end position="214"/>
    </location>
</feature>
<feature type="transmembrane region" description="Helical" evidence="7">
    <location>
        <begin position="137"/>
        <end position="155"/>
    </location>
</feature>
<reference evidence="10" key="3">
    <citation type="journal article" date="2021" name="Int. J. Parasitol.">
        <title>Comparative analysis of gene expression between Babesia bovis blood stages and kinetes allowed by improved genome annotation.</title>
        <authorList>
            <person name="Ueti M.W."/>
            <person name="Johnson W.C."/>
            <person name="Kappmeyer L.S."/>
            <person name="Herndon D.R."/>
            <person name="Mousel M.R."/>
            <person name="Reif K.E."/>
            <person name="Taus N.S."/>
            <person name="Ifeonu O.O."/>
            <person name="Silva J.C."/>
            <person name="Suarez C.E."/>
            <person name="Brayton K.A."/>
        </authorList>
    </citation>
    <scope>NUCLEOTIDE SEQUENCE [LARGE SCALE GENOMIC DNA]</scope>
</reference>
<dbReference type="AlphaFoldDB" id="A7AVX7"/>
<dbReference type="eggNOG" id="KOG1311">
    <property type="taxonomic scope" value="Eukaryota"/>
</dbReference>
<name>A7AVX7_BABBO</name>
<accession>A7AVX7</accession>
<dbReference type="PROSITE" id="PS50216">
    <property type="entry name" value="DHHC"/>
    <property type="match status" value="1"/>
</dbReference>
<evidence type="ECO:0000256" key="5">
    <source>
        <dbReference type="ARBA" id="ARBA00023136"/>
    </source>
</evidence>
<evidence type="ECO:0000256" key="6">
    <source>
        <dbReference type="ARBA" id="ARBA00023315"/>
    </source>
</evidence>
<sequence length="308" mass="35917">MVSIVIPPAERQQNHQLVLSRLGVFIVTYILIAQAAFTTTVLLLRLWWTYPVITVVCLIFHTLLLVMALWSHWMCTLSDPGYVPHIYDEQIIEDALRWGFTDCPKCRSVRPRRAHHCSVCKRCIIHMDHHCPWVGNCYILSAGIFELTIITVIALDMYHLYINDIDKLLHKYGTLLMIVNYFVAILFTMFTLTLFIDQLVNIYRNRTAIDKLKKVVTRHQTFMQTLTHVFGCHPCYRWFLPLPAKPRYMGESLTPADIIALSVFDDTDAILADRNHELQDILPESSPRSRWLPKCTCLWKKEPMNNEE</sequence>
<keyword evidence="6 7" id="KW-0012">Acyltransferase</keyword>
<proteinExistence type="inferred from homology"/>
<keyword evidence="2 7" id="KW-0808">Transferase</keyword>
<dbReference type="Pfam" id="PF01529">
    <property type="entry name" value="DHHC"/>
    <property type="match status" value="1"/>
</dbReference>
<dbReference type="STRING" id="5865.A7AVX7"/>
<keyword evidence="3 7" id="KW-0812">Transmembrane</keyword>
<comment type="caution">
    <text evidence="9">The sequence shown here is derived from an EMBL/GenBank/DDBJ whole genome shotgun (WGS) entry which is preliminary data.</text>
</comment>
<evidence type="ECO:0000259" key="8">
    <source>
        <dbReference type="Pfam" id="PF01529"/>
    </source>
</evidence>
<reference evidence="9 10" key="1">
    <citation type="journal article" date="2007" name="PLoS Pathog.">
        <title>Genome sequence of Babesia bovis and comparative analysis of apicomplexan hemoprotozoa.</title>
        <authorList>
            <person name="Brayton K.A."/>
            <person name="Lau A.O.T."/>
            <person name="Herndon D.R."/>
            <person name="Hannick L."/>
            <person name="Kappmeyer L.S."/>
            <person name="Berens S.J."/>
            <person name="Bidwell S.L."/>
            <person name="Brown W.C."/>
            <person name="Crabtree J."/>
            <person name="Fadrosh D."/>
            <person name="Feldblum T."/>
            <person name="Forberger H.A."/>
            <person name="Haas B.J."/>
            <person name="Howell J.M."/>
            <person name="Khouri H."/>
            <person name="Koo H."/>
            <person name="Mann D.J."/>
            <person name="Norimine J."/>
            <person name="Paulsen I.T."/>
            <person name="Radune D."/>
            <person name="Ren Q."/>
            <person name="Smith R.K. Jr."/>
            <person name="Suarez C.E."/>
            <person name="White O."/>
            <person name="Wortman J.R."/>
            <person name="Knowles D.P. Jr."/>
            <person name="McElwain T.F."/>
            <person name="Nene V.M."/>
        </authorList>
    </citation>
    <scope>NUCLEOTIDE SEQUENCE [LARGE SCALE GENOMIC DNA]</scope>
    <source>
        <strain evidence="9">T2Bo</strain>
    </source>
</reference>
<feature type="transmembrane region" description="Helical" evidence="7">
    <location>
        <begin position="50"/>
        <end position="70"/>
    </location>
</feature>
<keyword evidence="10" id="KW-1185">Reference proteome</keyword>
<evidence type="ECO:0000313" key="9">
    <source>
        <dbReference type="EMBL" id="EDO05953.1"/>
    </source>
</evidence>
<evidence type="ECO:0000313" key="10">
    <source>
        <dbReference type="Proteomes" id="UP000002173"/>
    </source>
</evidence>
<dbReference type="EMBL" id="AAXT01000004">
    <property type="protein sequence ID" value="EDO05953.1"/>
    <property type="molecule type" value="Genomic_DNA"/>
</dbReference>
<dbReference type="PANTHER" id="PTHR12246">
    <property type="entry name" value="PALMITOYLTRANSFERASE ZDHHC16"/>
    <property type="match status" value="1"/>
</dbReference>
<dbReference type="InterPro" id="IPR001594">
    <property type="entry name" value="Palmitoyltrfase_DHHC"/>
</dbReference>
<comment type="domain">
    <text evidence="7">The DHHC domain is required for palmitoyltransferase activity.</text>
</comment>
<keyword evidence="4 7" id="KW-1133">Transmembrane helix</keyword>
<comment type="catalytic activity">
    <reaction evidence="7">
        <text>L-cysteinyl-[protein] + hexadecanoyl-CoA = S-hexadecanoyl-L-cysteinyl-[protein] + CoA</text>
        <dbReference type="Rhea" id="RHEA:36683"/>
        <dbReference type="Rhea" id="RHEA-COMP:10131"/>
        <dbReference type="Rhea" id="RHEA-COMP:11032"/>
        <dbReference type="ChEBI" id="CHEBI:29950"/>
        <dbReference type="ChEBI" id="CHEBI:57287"/>
        <dbReference type="ChEBI" id="CHEBI:57379"/>
        <dbReference type="ChEBI" id="CHEBI:74151"/>
        <dbReference type="EC" id="2.3.1.225"/>
    </reaction>
</comment>
<dbReference type="GO" id="GO:0019706">
    <property type="term" value="F:protein-cysteine S-palmitoyltransferase activity"/>
    <property type="evidence" value="ECO:0007669"/>
    <property type="project" value="UniProtKB-EC"/>
</dbReference>
<dbReference type="EC" id="2.3.1.225" evidence="7"/>
<protein>
    <recommendedName>
        <fullName evidence="7">Palmitoyltransferase</fullName>
        <ecNumber evidence="7">2.3.1.225</ecNumber>
    </recommendedName>
</protein>